<feature type="compositionally biased region" description="Acidic residues" evidence="2">
    <location>
        <begin position="627"/>
        <end position="639"/>
    </location>
</feature>
<dbReference type="InterPro" id="IPR001683">
    <property type="entry name" value="PX_dom"/>
</dbReference>
<protein>
    <submittedName>
        <fullName evidence="5">Aste57867_23956 protein</fullName>
    </submittedName>
</protein>
<feature type="coiled-coil region" evidence="1">
    <location>
        <begin position="110"/>
        <end position="148"/>
    </location>
</feature>
<feature type="region of interest" description="Disordered" evidence="2">
    <location>
        <begin position="270"/>
        <end position="339"/>
    </location>
</feature>
<reference evidence="4" key="2">
    <citation type="submission" date="2019-06" db="EMBL/GenBank/DDBJ databases">
        <title>Genomics analysis of Aphanomyces spp. identifies a new class of oomycete effector associated with host adaptation.</title>
        <authorList>
            <person name="Gaulin E."/>
        </authorList>
    </citation>
    <scope>NUCLEOTIDE SEQUENCE</scope>
    <source>
        <strain evidence="4">CBS 578.67</strain>
    </source>
</reference>
<feature type="compositionally biased region" description="Pro residues" evidence="2">
    <location>
        <begin position="308"/>
        <end position="330"/>
    </location>
</feature>
<organism evidence="5 6">
    <name type="scientific">Aphanomyces stellatus</name>
    <dbReference type="NCBI Taxonomy" id="120398"/>
    <lineage>
        <taxon>Eukaryota</taxon>
        <taxon>Sar</taxon>
        <taxon>Stramenopiles</taxon>
        <taxon>Oomycota</taxon>
        <taxon>Saprolegniomycetes</taxon>
        <taxon>Saprolegniales</taxon>
        <taxon>Verrucalvaceae</taxon>
        <taxon>Aphanomyces</taxon>
    </lineage>
</organism>
<feature type="compositionally biased region" description="Low complexity" evidence="2">
    <location>
        <begin position="297"/>
        <end position="307"/>
    </location>
</feature>
<dbReference type="Pfam" id="PF02205">
    <property type="entry name" value="WH2"/>
    <property type="match status" value="1"/>
</dbReference>
<feature type="compositionally biased region" description="Low complexity" evidence="2">
    <location>
        <begin position="788"/>
        <end position="800"/>
    </location>
</feature>
<dbReference type="Proteomes" id="UP000332933">
    <property type="component" value="Unassembled WGS sequence"/>
</dbReference>
<dbReference type="OrthoDB" id="76843at2759"/>
<dbReference type="InterPro" id="IPR003124">
    <property type="entry name" value="WH2_dom"/>
</dbReference>
<dbReference type="Gene3D" id="3.30.1520.10">
    <property type="entry name" value="Phox-like domain"/>
    <property type="match status" value="1"/>
</dbReference>
<dbReference type="GO" id="GO:0003779">
    <property type="term" value="F:actin binding"/>
    <property type="evidence" value="ECO:0007669"/>
    <property type="project" value="InterPro"/>
</dbReference>
<evidence type="ECO:0000256" key="1">
    <source>
        <dbReference type="SAM" id="Coils"/>
    </source>
</evidence>
<evidence type="ECO:0000313" key="6">
    <source>
        <dbReference type="Proteomes" id="UP000332933"/>
    </source>
</evidence>
<dbReference type="EMBL" id="VJMH01007328">
    <property type="protein sequence ID" value="KAF0684035.1"/>
    <property type="molecule type" value="Genomic_DNA"/>
</dbReference>
<evidence type="ECO:0000259" key="3">
    <source>
        <dbReference type="PROSITE" id="PS51082"/>
    </source>
</evidence>
<gene>
    <name evidence="5" type="primary">Aste57867_23956</name>
    <name evidence="4" type="ORF">As57867_023883</name>
    <name evidence="5" type="ORF">ASTE57867_23956</name>
</gene>
<dbReference type="InterPro" id="IPR036871">
    <property type="entry name" value="PX_dom_sf"/>
</dbReference>
<evidence type="ECO:0000256" key="2">
    <source>
        <dbReference type="SAM" id="MobiDB-lite"/>
    </source>
</evidence>
<dbReference type="SUPFAM" id="SSF50729">
    <property type="entry name" value="PH domain-like"/>
    <property type="match status" value="1"/>
</dbReference>
<dbReference type="SMART" id="SM00246">
    <property type="entry name" value="WH2"/>
    <property type="match status" value="2"/>
</dbReference>
<feature type="domain" description="WH2" evidence="3">
    <location>
        <begin position="733"/>
        <end position="750"/>
    </location>
</feature>
<accession>A0A485LQ78</accession>
<dbReference type="GO" id="GO:0035091">
    <property type="term" value="F:phosphatidylinositol binding"/>
    <property type="evidence" value="ECO:0007669"/>
    <property type="project" value="InterPro"/>
</dbReference>
<dbReference type="EMBL" id="CAADRA010007354">
    <property type="protein sequence ID" value="VFU00599.1"/>
    <property type="molecule type" value="Genomic_DNA"/>
</dbReference>
<dbReference type="Pfam" id="PF00787">
    <property type="entry name" value="PX"/>
    <property type="match status" value="1"/>
</dbReference>
<evidence type="ECO:0000313" key="4">
    <source>
        <dbReference type="EMBL" id="KAF0684035.1"/>
    </source>
</evidence>
<feature type="compositionally biased region" description="Basic and acidic residues" evidence="2">
    <location>
        <begin position="690"/>
        <end position="707"/>
    </location>
</feature>
<dbReference type="SUPFAM" id="SSF64268">
    <property type="entry name" value="PX domain"/>
    <property type="match status" value="1"/>
</dbReference>
<evidence type="ECO:0000313" key="5">
    <source>
        <dbReference type="EMBL" id="VFU00599.1"/>
    </source>
</evidence>
<feature type="compositionally biased region" description="Acidic residues" evidence="2">
    <location>
        <begin position="419"/>
        <end position="434"/>
    </location>
</feature>
<feature type="region of interest" description="Disordered" evidence="2">
    <location>
        <begin position="748"/>
        <end position="774"/>
    </location>
</feature>
<dbReference type="CDD" id="cd22249">
    <property type="entry name" value="UDM1_RNF168_RNF169-like"/>
    <property type="match status" value="1"/>
</dbReference>
<keyword evidence="6" id="KW-1185">Reference proteome</keyword>
<sequence>MEKKSRQPVHEGYLQWLPATAGALQVQYCQLSWSCQLRMFPNETTAESGAGGTPFSIRAFGKWEGRGVLPLDSYGLELQLKDKKSIFVAAENRLDLDRWCRALVAVLDPMSDAAEEIKRERRKVKREIRKQAEKEAELKAQEEEFKRKWIAQKKQELRDRELEIELMTPLERKDGLGTLDEETEAILRDRKKRLNKKAGQNVGRVGKQMQRRRLELLAGGKAVNEDTSFGIPDPNTTITRKAKVKIDLPPPGQYFVAVTDRVDVAIDRRSAGRHSVSSQESNAMFEDDGGFSTDDNATPPARSRGGAAPPPPPPPPPPLARPPNMQPPAAAPHNPMAAALEAIKMNRRYSSAASAIGDDEDEREYVPPPRKQSSVRAGRTREKQLSAEGKSMLARALSGGTLHKAAPPTTNGRKGLFDSSDESDDDDDALEQPEVEAAPTARPDQLRLPTSNNLPGPTTSVAATITVVFLSSAVELRQGKSVAVYSFAFQLPSPLEPCRFGYSYHEMEAIHGSLKVGFPDGLPKFPSKHLLRNPTKPENMQKRASEFLVYFQALTAMPAVVRHPSFHAAFRVPPEWIPCLMSGQVVQSGGGRQQPPPAGAAVRPTAMAPLPRKPGTTTQPSKKNLFDDDSSDDDDDDLEASAVSVETPEPVFAKKKAAAATRLERTLSASSRASDVSMERRPSSASMLQKQERAASKKSIQADERPPSRKQAAEQAAPAITGLPTRPNLFGGGRGDLLAAIRQGAQLNKVSQDDPATDTASAVAPPATRAPPPANSLLAALQHAAPLKKTTTTAATAAPKPVLPPRAPSIHDSIANAMAARQLHTQYCDKSDDGSDDEWDD</sequence>
<feature type="region of interest" description="Disordered" evidence="2">
    <location>
        <begin position="788"/>
        <end position="809"/>
    </location>
</feature>
<name>A0A485LQ78_9STRA</name>
<proteinExistence type="predicted"/>
<dbReference type="AlphaFoldDB" id="A0A485LQ78"/>
<feature type="region of interest" description="Disordered" evidence="2">
    <location>
        <begin position="353"/>
        <end position="457"/>
    </location>
</feature>
<feature type="compositionally biased region" description="Polar residues" evidence="2">
    <location>
        <begin position="448"/>
        <end position="457"/>
    </location>
</feature>
<dbReference type="PROSITE" id="PS51082">
    <property type="entry name" value="WH2"/>
    <property type="match status" value="1"/>
</dbReference>
<keyword evidence="1" id="KW-0175">Coiled coil</keyword>
<reference evidence="5 6" key="1">
    <citation type="submission" date="2019-03" db="EMBL/GenBank/DDBJ databases">
        <authorList>
            <person name="Gaulin E."/>
            <person name="Dumas B."/>
        </authorList>
    </citation>
    <scope>NUCLEOTIDE SEQUENCE [LARGE SCALE GENOMIC DNA]</scope>
    <source>
        <strain evidence="5">CBS 568.67</strain>
    </source>
</reference>
<feature type="region of interest" description="Disordered" evidence="2">
    <location>
        <begin position="586"/>
        <end position="728"/>
    </location>
</feature>